<accession>A0ABS7F6A3</accession>
<feature type="signal peptide" evidence="2">
    <location>
        <begin position="1"/>
        <end position="19"/>
    </location>
</feature>
<evidence type="ECO:0000256" key="1">
    <source>
        <dbReference type="SAM" id="MobiDB-lite"/>
    </source>
</evidence>
<comment type="caution">
    <text evidence="3">The sequence shown here is derived from an EMBL/GenBank/DDBJ whole genome shotgun (WGS) entry which is preliminary data.</text>
</comment>
<dbReference type="EMBL" id="JAHZUY010000064">
    <property type="protein sequence ID" value="MBW8271009.1"/>
    <property type="molecule type" value="Genomic_DNA"/>
</dbReference>
<reference evidence="3 4" key="1">
    <citation type="submission" date="2021-08" db="EMBL/GenBank/DDBJ databases">
        <title>Caldovatus sediminis gen. nov., sp. nov., a moderately thermophilic bacterium isolated from a hot spring.</title>
        <authorList>
            <person name="Hu C.-J."/>
            <person name="Li W.-J."/>
            <person name="Xian W.-D."/>
        </authorList>
    </citation>
    <scope>NUCLEOTIDE SEQUENCE [LARGE SCALE GENOMIC DNA]</scope>
    <source>
        <strain evidence="3 4">SYSU G05006</strain>
    </source>
</reference>
<protein>
    <submittedName>
        <fullName evidence="3">Uncharacterized protein</fullName>
    </submittedName>
</protein>
<gene>
    <name evidence="3" type="ORF">K1J50_16110</name>
</gene>
<feature type="chain" id="PRO_5046151765" evidence="2">
    <location>
        <begin position="20"/>
        <end position="162"/>
    </location>
</feature>
<name>A0ABS7F6A3_9PROT</name>
<feature type="region of interest" description="Disordered" evidence="1">
    <location>
        <begin position="35"/>
        <end position="106"/>
    </location>
</feature>
<dbReference type="RefSeq" id="WP_220118790.1">
    <property type="nucleotide sequence ID" value="NZ_JAHZUY010000064.1"/>
</dbReference>
<evidence type="ECO:0000256" key="2">
    <source>
        <dbReference type="SAM" id="SignalP"/>
    </source>
</evidence>
<keyword evidence="4" id="KW-1185">Reference proteome</keyword>
<evidence type="ECO:0000313" key="3">
    <source>
        <dbReference type="EMBL" id="MBW8271009.1"/>
    </source>
</evidence>
<organism evidence="3 4">
    <name type="scientific">Caldovatus aquaticus</name>
    <dbReference type="NCBI Taxonomy" id="2865671"/>
    <lineage>
        <taxon>Bacteria</taxon>
        <taxon>Pseudomonadati</taxon>
        <taxon>Pseudomonadota</taxon>
        <taxon>Alphaproteobacteria</taxon>
        <taxon>Acetobacterales</taxon>
        <taxon>Roseomonadaceae</taxon>
        <taxon>Caldovatus</taxon>
    </lineage>
</organism>
<evidence type="ECO:0000313" key="4">
    <source>
        <dbReference type="Proteomes" id="UP001519924"/>
    </source>
</evidence>
<dbReference type="Proteomes" id="UP001519924">
    <property type="component" value="Unassembled WGS sequence"/>
</dbReference>
<keyword evidence="2" id="KW-0732">Signal</keyword>
<proteinExistence type="predicted"/>
<sequence>MTALALHRLRFALAGCALAAPLAALAPPFAGTAQAQPAQALPGPPPLACPDRLGPTGPGDPRFEQIGPPPAAAVPLRGARMFDGPPGEEQEPEPMEVPPRPLPGAGGRDAVRGWPVALHGSGLLLVCLYARTGTYLRAMVPRELDRCEIASRQGGGVTVACR</sequence>